<evidence type="ECO:0000313" key="6">
    <source>
        <dbReference type="EMBL" id="RRQ21659.1"/>
    </source>
</evidence>
<gene>
    <name evidence="6" type="ORF">D6C00_06660</name>
</gene>
<evidence type="ECO:0000313" key="7">
    <source>
        <dbReference type="Proteomes" id="UP000287798"/>
    </source>
</evidence>
<sequence length="136" mass="14747">MVLSTLHTNDAPTTVMRLIEMGVESFLVKSSLLGVLAQRLVRINCPHCIEPEPVDATMRRFLGVAEDEVFHHGAGCETCNQDRLSRPHGGLRAPGDDARAARYPAPRRLRRRGARTRPGRGHGGADRECAQAGAGA</sequence>
<dbReference type="GO" id="GO:0016887">
    <property type="term" value="F:ATP hydrolysis activity"/>
    <property type="evidence" value="ECO:0007669"/>
    <property type="project" value="TreeGrafter"/>
</dbReference>
<keyword evidence="2" id="KW-0547">Nucleotide-binding</keyword>
<dbReference type="GO" id="GO:0005886">
    <property type="term" value="C:plasma membrane"/>
    <property type="evidence" value="ECO:0007669"/>
    <property type="project" value="TreeGrafter"/>
</dbReference>
<dbReference type="InterPro" id="IPR027417">
    <property type="entry name" value="P-loop_NTPase"/>
</dbReference>
<dbReference type="PANTHER" id="PTHR30258">
    <property type="entry name" value="TYPE II SECRETION SYSTEM PROTEIN GSPE-RELATED"/>
    <property type="match status" value="1"/>
</dbReference>
<dbReference type="Gene3D" id="3.40.50.300">
    <property type="entry name" value="P-loop containing nucleotide triphosphate hydrolases"/>
    <property type="match status" value="1"/>
</dbReference>
<name>A0A426QIS3_9GAMM</name>
<dbReference type="SUPFAM" id="SSF52540">
    <property type="entry name" value="P-loop containing nucleoside triphosphate hydrolases"/>
    <property type="match status" value="1"/>
</dbReference>
<evidence type="ECO:0000256" key="4">
    <source>
        <dbReference type="SAM" id="MobiDB-lite"/>
    </source>
</evidence>
<feature type="domain" description="Bacterial type II secretion system protein E" evidence="5">
    <location>
        <begin position="1"/>
        <end position="83"/>
    </location>
</feature>
<evidence type="ECO:0000256" key="2">
    <source>
        <dbReference type="ARBA" id="ARBA00022741"/>
    </source>
</evidence>
<dbReference type="AlphaFoldDB" id="A0A426QIS3"/>
<evidence type="ECO:0000256" key="3">
    <source>
        <dbReference type="ARBA" id="ARBA00022840"/>
    </source>
</evidence>
<accession>A0A426QIS3</accession>
<keyword evidence="3" id="KW-0067">ATP-binding</keyword>
<dbReference type="InterPro" id="IPR001482">
    <property type="entry name" value="T2SS/T4SS_dom"/>
</dbReference>
<reference evidence="6 7" key="1">
    <citation type="journal article" date="2010" name="Int. J. Syst. Evol. Microbiol.">
        <title>Thiohalobacter thiocyanaticus gen. nov., sp. nov., a moderately halophilic, sulfur-oxidizing gammaproteobacterium from hypersaline lakes, that utilizes thiocyanate.</title>
        <authorList>
            <person name="Sorokin D.Y."/>
            <person name="Kovaleva O.L."/>
            <person name="Tourova T.P."/>
            <person name="Muyzer G."/>
        </authorList>
    </citation>
    <scope>NUCLEOTIDE SEQUENCE [LARGE SCALE GENOMIC DNA]</scope>
    <source>
        <strain evidence="6 7">Hrh1</strain>
    </source>
</reference>
<dbReference type="Pfam" id="PF00437">
    <property type="entry name" value="T2SSE"/>
    <property type="match status" value="1"/>
</dbReference>
<feature type="region of interest" description="Disordered" evidence="4">
    <location>
        <begin position="81"/>
        <end position="136"/>
    </location>
</feature>
<protein>
    <recommendedName>
        <fullName evidence="5">Bacterial type II secretion system protein E domain-containing protein</fullName>
    </recommendedName>
</protein>
<evidence type="ECO:0000259" key="5">
    <source>
        <dbReference type="Pfam" id="PF00437"/>
    </source>
</evidence>
<dbReference type="Proteomes" id="UP000287798">
    <property type="component" value="Unassembled WGS sequence"/>
</dbReference>
<dbReference type="EMBL" id="QZMU01000001">
    <property type="protein sequence ID" value="RRQ21659.1"/>
    <property type="molecule type" value="Genomic_DNA"/>
</dbReference>
<comment type="caution">
    <text evidence="6">The sequence shown here is derived from an EMBL/GenBank/DDBJ whole genome shotgun (WGS) entry which is preliminary data.</text>
</comment>
<proteinExistence type="inferred from homology"/>
<feature type="compositionally biased region" description="Basic residues" evidence="4">
    <location>
        <begin position="105"/>
        <end position="120"/>
    </location>
</feature>
<dbReference type="GO" id="GO:0005524">
    <property type="term" value="F:ATP binding"/>
    <property type="evidence" value="ECO:0007669"/>
    <property type="project" value="UniProtKB-KW"/>
</dbReference>
<organism evidence="6 7">
    <name type="scientific">Thiohalobacter thiocyanaticus</name>
    <dbReference type="NCBI Taxonomy" id="585455"/>
    <lineage>
        <taxon>Bacteria</taxon>
        <taxon>Pseudomonadati</taxon>
        <taxon>Pseudomonadota</taxon>
        <taxon>Gammaproteobacteria</taxon>
        <taxon>Thiohalobacterales</taxon>
        <taxon>Thiohalobacteraceae</taxon>
        <taxon>Thiohalobacter</taxon>
    </lineage>
</organism>
<keyword evidence="7" id="KW-1185">Reference proteome</keyword>
<comment type="similarity">
    <text evidence="1">Belongs to the GSP E family.</text>
</comment>
<evidence type="ECO:0000256" key="1">
    <source>
        <dbReference type="ARBA" id="ARBA00006611"/>
    </source>
</evidence>
<dbReference type="PANTHER" id="PTHR30258:SF1">
    <property type="entry name" value="PROTEIN TRANSPORT PROTEIN HOFB HOMOLOG"/>
    <property type="match status" value="1"/>
</dbReference>